<name>A0ABQ4TLU9_9HYPH</name>
<dbReference type="Pfam" id="PF08241">
    <property type="entry name" value="Methyltransf_11"/>
    <property type="match status" value="1"/>
</dbReference>
<reference evidence="2" key="1">
    <citation type="journal article" date="2021" name="Front. Microbiol.">
        <title>Comprehensive Comparative Genomics and Phenotyping of Methylobacterium Species.</title>
        <authorList>
            <person name="Alessa O."/>
            <person name="Ogura Y."/>
            <person name="Fujitani Y."/>
            <person name="Takami H."/>
            <person name="Hayashi T."/>
            <person name="Sahin N."/>
            <person name="Tani A."/>
        </authorList>
    </citation>
    <scope>NUCLEOTIDE SEQUENCE</scope>
    <source>
        <strain evidence="2">DSM 23674</strain>
    </source>
</reference>
<comment type="caution">
    <text evidence="2">The sequence shown here is derived from an EMBL/GenBank/DDBJ whole genome shotgun (WGS) entry which is preliminary data.</text>
</comment>
<dbReference type="RefSeq" id="WP_238231814.1">
    <property type="nucleotide sequence ID" value="NZ_BPRA01000008.1"/>
</dbReference>
<keyword evidence="3" id="KW-1185">Reference proteome</keyword>
<dbReference type="InterPro" id="IPR029063">
    <property type="entry name" value="SAM-dependent_MTases_sf"/>
</dbReference>
<evidence type="ECO:0000313" key="2">
    <source>
        <dbReference type="EMBL" id="GJE55557.1"/>
    </source>
</evidence>
<dbReference type="CDD" id="cd02440">
    <property type="entry name" value="AdoMet_MTases"/>
    <property type="match status" value="1"/>
</dbReference>
<organism evidence="2 3">
    <name type="scientific">Methylobacterium thuringiense</name>
    <dbReference type="NCBI Taxonomy" id="1003091"/>
    <lineage>
        <taxon>Bacteria</taxon>
        <taxon>Pseudomonadati</taxon>
        <taxon>Pseudomonadota</taxon>
        <taxon>Alphaproteobacteria</taxon>
        <taxon>Hyphomicrobiales</taxon>
        <taxon>Methylobacteriaceae</taxon>
        <taxon>Methylobacterium</taxon>
    </lineage>
</organism>
<dbReference type="SUPFAM" id="SSF53335">
    <property type="entry name" value="S-adenosyl-L-methionine-dependent methyltransferases"/>
    <property type="match status" value="1"/>
</dbReference>
<dbReference type="Gene3D" id="3.40.50.150">
    <property type="entry name" value="Vaccinia Virus protein VP39"/>
    <property type="match status" value="1"/>
</dbReference>
<gene>
    <name evidence="2" type="ORF">EKPJFOCH_2051</name>
</gene>
<evidence type="ECO:0000313" key="3">
    <source>
        <dbReference type="Proteomes" id="UP001055101"/>
    </source>
</evidence>
<reference evidence="2" key="2">
    <citation type="submission" date="2021-08" db="EMBL/GenBank/DDBJ databases">
        <authorList>
            <person name="Tani A."/>
            <person name="Ola A."/>
            <person name="Ogura Y."/>
            <person name="Katsura K."/>
            <person name="Hayashi T."/>
        </authorList>
    </citation>
    <scope>NUCLEOTIDE SEQUENCE</scope>
    <source>
        <strain evidence="2">DSM 23674</strain>
    </source>
</reference>
<protein>
    <recommendedName>
        <fullName evidence="1">Methyltransferase type 11 domain-containing protein</fullName>
    </recommendedName>
</protein>
<dbReference type="InterPro" id="IPR013216">
    <property type="entry name" value="Methyltransf_11"/>
</dbReference>
<sequence length="274" mass="31712">MSDNDTAVMQVFDDKDFLLRHKTEAHNMFDLIDFILGRHDHYAFALDIGGGYGDHLPFLMDRIKNVIAIDIINYLDDEQFNPRERASRSEAHGGHLDLSKVDFHYCDAQRLHYRDSLFDLVFSINAFEHIPNPLLALSEAVRVARKGAPIYLQFDPIWNSPWGHHLPHLNFEPWAHLLTSAEEFCALVLELGGTQTDIHIFETAMNRKPFSYYKRLFLEDYKDQFLTSSFASWSTDPHDEPATRHPNFERCRAIGYGVEELVTRGVQFVGVKAW</sequence>
<accession>A0ABQ4TLU9</accession>
<proteinExistence type="predicted"/>
<dbReference type="EMBL" id="BPRA01000008">
    <property type="protein sequence ID" value="GJE55557.1"/>
    <property type="molecule type" value="Genomic_DNA"/>
</dbReference>
<feature type="domain" description="Methyltransferase type 11" evidence="1">
    <location>
        <begin position="46"/>
        <end position="150"/>
    </location>
</feature>
<evidence type="ECO:0000259" key="1">
    <source>
        <dbReference type="Pfam" id="PF08241"/>
    </source>
</evidence>
<dbReference type="Proteomes" id="UP001055101">
    <property type="component" value="Unassembled WGS sequence"/>
</dbReference>